<accession>A0A419I228</accession>
<feature type="compositionally biased region" description="Basic and acidic residues" evidence="1">
    <location>
        <begin position="159"/>
        <end position="183"/>
    </location>
</feature>
<sequence>MKSGARVALAIGAGYLLGRSKKMRLALMIAAAGATGRVGTSPGKLLQNGLKQLASSPELGKLTDLAREELLGAAKSAAVTAASSRIESLNERLQSGGSEEDEDEHEEQDEDEGAEDETEEESEAETEEEKPRRRRASSKDQDDQDDQEEAEHPRRRRASSREHDDGDAHPRRRAAAETEPERPARRRTASPRSSSSAKSTRRTSERAPVRRARR</sequence>
<dbReference type="AlphaFoldDB" id="A0A419I228"/>
<evidence type="ECO:0000256" key="1">
    <source>
        <dbReference type="SAM" id="MobiDB-lite"/>
    </source>
</evidence>
<reference evidence="2 3" key="1">
    <citation type="submission" date="2018-09" db="EMBL/GenBank/DDBJ databases">
        <title>YIM PH 21725 draft genome.</title>
        <authorList>
            <person name="Miao C."/>
        </authorList>
    </citation>
    <scope>NUCLEOTIDE SEQUENCE [LARGE SCALE GENOMIC DNA]</scope>
    <source>
        <strain evidence="3">YIM PH21725</strain>
    </source>
</reference>
<dbReference type="Proteomes" id="UP000285112">
    <property type="component" value="Unassembled WGS sequence"/>
</dbReference>
<gene>
    <name evidence="2" type="ORF">D5S19_18700</name>
</gene>
<proteinExistence type="predicted"/>
<feature type="compositionally biased region" description="Acidic residues" evidence="1">
    <location>
        <begin position="98"/>
        <end position="128"/>
    </location>
</feature>
<dbReference type="RefSeq" id="WP_120024634.1">
    <property type="nucleotide sequence ID" value="NZ_QZFV01000091.1"/>
</dbReference>
<feature type="compositionally biased region" description="Polar residues" evidence="1">
    <location>
        <begin position="85"/>
        <end position="96"/>
    </location>
</feature>
<dbReference type="EMBL" id="QZFV01000091">
    <property type="protein sequence ID" value="RJQ83839.1"/>
    <property type="molecule type" value="Genomic_DNA"/>
</dbReference>
<evidence type="ECO:0008006" key="4">
    <source>
        <dbReference type="Google" id="ProtNLM"/>
    </source>
</evidence>
<name>A0A419I228_9PSEU</name>
<keyword evidence="3" id="KW-1185">Reference proteome</keyword>
<comment type="caution">
    <text evidence="2">The sequence shown here is derived from an EMBL/GenBank/DDBJ whole genome shotgun (WGS) entry which is preliminary data.</text>
</comment>
<feature type="region of interest" description="Disordered" evidence="1">
    <location>
        <begin position="79"/>
        <end position="214"/>
    </location>
</feature>
<protein>
    <recommendedName>
        <fullName evidence="4">DNA primase</fullName>
    </recommendedName>
</protein>
<evidence type="ECO:0000313" key="2">
    <source>
        <dbReference type="EMBL" id="RJQ83839.1"/>
    </source>
</evidence>
<organism evidence="2 3">
    <name type="scientific">Amycolatopsis panacis</name>
    <dbReference type="NCBI Taxonomy" id="2340917"/>
    <lineage>
        <taxon>Bacteria</taxon>
        <taxon>Bacillati</taxon>
        <taxon>Actinomycetota</taxon>
        <taxon>Actinomycetes</taxon>
        <taxon>Pseudonocardiales</taxon>
        <taxon>Pseudonocardiaceae</taxon>
        <taxon>Amycolatopsis</taxon>
    </lineage>
</organism>
<dbReference type="OrthoDB" id="4966929at2"/>
<evidence type="ECO:0000313" key="3">
    <source>
        <dbReference type="Proteomes" id="UP000285112"/>
    </source>
</evidence>